<dbReference type="AlphaFoldDB" id="A0A9D9H0N9"/>
<protein>
    <submittedName>
        <fullName evidence="1">HAD family phosphatase</fullName>
    </submittedName>
</protein>
<evidence type="ECO:0000313" key="1">
    <source>
        <dbReference type="EMBL" id="MBO8431869.1"/>
    </source>
</evidence>
<dbReference type="Gene3D" id="3.40.50.1000">
    <property type="entry name" value="HAD superfamily/HAD-like"/>
    <property type="match status" value="1"/>
</dbReference>
<dbReference type="NCBIfam" id="TIGR01509">
    <property type="entry name" value="HAD-SF-IA-v3"/>
    <property type="match status" value="1"/>
</dbReference>
<dbReference type="PANTHER" id="PTHR43611">
    <property type="entry name" value="ALPHA-D-GLUCOSE 1-PHOSPHATE PHOSPHATASE"/>
    <property type="match status" value="1"/>
</dbReference>
<dbReference type="CDD" id="cd02603">
    <property type="entry name" value="HAD_sEH-N_like"/>
    <property type="match status" value="1"/>
</dbReference>
<dbReference type="Pfam" id="PF00702">
    <property type="entry name" value="Hydrolase"/>
    <property type="match status" value="1"/>
</dbReference>
<dbReference type="Gene3D" id="1.10.150.240">
    <property type="entry name" value="Putative phosphatase, domain 2"/>
    <property type="match status" value="1"/>
</dbReference>
<evidence type="ECO:0000313" key="2">
    <source>
        <dbReference type="Proteomes" id="UP000823612"/>
    </source>
</evidence>
<dbReference type="PRINTS" id="PR00413">
    <property type="entry name" value="HADHALOGNASE"/>
</dbReference>
<dbReference type="InterPro" id="IPR006439">
    <property type="entry name" value="HAD-SF_hydro_IA"/>
</dbReference>
<proteinExistence type="predicted"/>
<organism evidence="1 2">
    <name type="scientific">Candidatus Pullibacteroides excrementavium</name>
    <dbReference type="NCBI Taxonomy" id="2840905"/>
    <lineage>
        <taxon>Bacteria</taxon>
        <taxon>Pseudomonadati</taxon>
        <taxon>Bacteroidota</taxon>
        <taxon>Bacteroidia</taxon>
        <taxon>Bacteroidales</taxon>
        <taxon>Candidatus Pullibacteroides</taxon>
    </lineage>
</organism>
<dbReference type="SUPFAM" id="SSF56784">
    <property type="entry name" value="HAD-like"/>
    <property type="match status" value="1"/>
</dbReference>
<gene>
    <name evidence="1" type="ORF">IAB08_01055</name>
</gene>
<reference evidence="1" key="1">
    <citation type="submission" date="2020-10" db="EMBL/GenBank/DDBJ databases">
        <authorList>
            <person name="Gilroy R."/>
        </authorList>
    </citation>
    <scope>NUCLEOTIDE SEQUENCE</scope>
    <source>
        <strain evidence="1">2889</strain>
    </source>
</reference>
<reference evidence="1" key="2">
    <citation type="journal article" date="2021" name="PeerJ">
        <title>Extensive microbial diversity within the chicken gut microbiome revealed by metagenomics and culture.</title>
        <authorList>
            <person name="Gilroy R."/>
            <person name="Ravi A."/>
            <person name="Getino M."/>
            <person name="Pursley I."/>
            <person name="Horton D.L."/>
            <person name="Alikhan N.F."/>
            <person name="Baker D."/>
            <person name="Gharbi K."/>
            <person name="Hall N."/>
            <person name="Watson M."/>
            <person name="Adriaenssens E.M."/>
            <person name="Foster-Nyarko E."/>
            <person name="Jarju S."/>
            <person name="Secka A."/>
            <person name="Antonio M."/>
            <person name="Oren A."/>
            <person name="Chaudhuri R.R."/>
            <person name="La Ragione R."/>
            <person name="Hildebrand F."/>
            <person name="Pallen M.J."/>
        </authorList>
    </citation>
    <scope>NUCLEOTIDE SEQUENCE</scope>
    <source>
        <strain evidence="1">2889</strain>
    </source>
</reference>
<dbReference type="InterPro" id="IPR023198">
    <property type="entry name" value="PGP-like_dom2"/>
</dbReference>
<name>A0A9D9H0N9_9BACT</name>
<dbReference type="EMBL" id="JADIMZ010000013">
    <property type="protein sequence ID" value="MBO8431869.1"/>
    <property type="molecule type" value="Genomic_DNA"/>
</dbReference>
<dbReference type="PANTHER" id="PTHR43611:SF3">
    <property type="entry name" value="FLAVIN MONONUCLEOTIDE HYDROLASE 1, CHLOROPLATIC"/>
    <property type="match status" value="1"/>
</dbReference>
<dbReference type="NCBIfam" id="TIGR01549">
    <property type="entry name" value="HAD-SF-IA-v1"/>
    <property type="match status" value="1"/>
</dbReference>
<accession>A0A9D9H0N9</accession>
<dbReference type="Proteomes" id="UP000823612">
    <property type="component" value="Unassembled WGS sequence"/>
</dbReference>
<dbReference type="InterPro" id="IPR036412">
    <property type="entry name" value="HAD-like_sf"/>
</dbReference>
<comment type="caution">
    <text evidence="1">The sequence shown here is derived from an EMBL/GenBank/DDBJ whole genome shotgun (WGS) entry which is preliminary data.</text>
</comment>
<sequence>MQTDSINTIILDLGQVIVPVDQNRTLRGLSCFVDPSRMQASALHPFFGTIARYENGEISNEEFLAALSLFLHQLNPSLPAAYPSWQTLIDIWNAMIPELPARNLTLLKKIRQHYKLYLLSNTNGLHVEYLDHLLPQGSAGFASYFDQIFCSYTLKMHKPDPAIYRYVCNSIGQKPENCLFVDDRAENTEAARSTGLNAIHLTDFNLGKLFEEDGRLAPDAPII</sequence>
<dbReference type="InterPro" id="IPR023214">
    <property type="entry name" value="HAD_sf"/>
</dbReference>